<accession>A0AA38CN91</accession>
<reference evidence="1 2" key="1">
    <citation type="journal article" date="2021" name="Nat. Plants">
        <title>The Taxus genome provides insights into paclitaxel biosynthesis.</title>
        <authorList>
            <person name="Xiong X."/>
            <person name="Gou J."/>
            <person name="Liao Q."/>
            <person name="Li Y."/>
            <person name="Zhou Q."/>
            <person name="Bi G."/>
            <person name="Li C."/>
            <person name="Du R."/>
            <person name="Wang X."/>
            <person name="Sun T."/>
            <person name="Guo L."/>
            <person name="Liang H."/>
            <person name="Lu P."/>
            <person name="Wu Y."/>
            <person name="Zhang Z."/>
            <person name="Ro D.K."/>
            <person name="Shang Y."/>
            <person name="Huang S."/>
            <person name="Yan J."/>
        </authorList>
    </citation>
    <scope>NUCLEOTIDE SEQUENCE [LARGE SCALE GENOMIC DNA]</scope>
    <source>
        <strain evidence="1">Ta-2019</strain>
    </source>
</reference>
<feature type="non-terminal residue" evidence="1">
    <location>
        <position position="56"/>
    </location>
</feature>
<sequence length="56" mass="6376">GLRDGWDVGRGGREKPKRPKVEKIVKFCFRAVLGHPVQKYARDREPADSPKDGPFQ</sequence>
<keyword evidence="2" id="KW-1185">Reference proteome</keyword>
<name>A0AA38CN91_TAXCH</name>
<dbReference type="AlphaFoldDB" id="A0AA38CN91"/>
<dbReference type="EMBL" id="JAHRHJ020000009">
    <property type="protein sequence ID" value="KAH9302927.1"/>
    <property type="molecule type" value="Genomic_DNA"/>
</dbReference>
<comment type="caution">
    <text evidence="1">The sequence shown here is derived from an EMBL/GenBank/DDBJ whole genome shotgun (WGS) entry which is preliminary data.</text>
</comment>
<evidence type="ECO:0000313" key="1">
    <source>
        <dbReference type="EMBL" id="KAH9302927.1"/>
    </source>
</evidence>
<dbReference type="Proteomes" id="UP000824469">
    <property type="component" value="Unassembled WGS sequence"/>
</dbReference>
<feature type="non-terminal residue" evidence="1">
    <location>
        <position position="1"/>
    </location>
</feature>
<gene>
    <name evidence="1" type="ORF">KI387_014510</name>
</gene>
<protein>
    <submittedName>
        <fullName evidence="1">Uncharacterized protein</fullName>
    </submittedName>
</protein>
<proteinExistence type="predicted"/>
<organism evidence="1 2">
    <name type="scientific">Taxus chinensis</name>
    <name type="common">Chinese yew</name>
    <name type="synonym">Taxus wallichiana var. chinensis</name>
    <dbReference type="NCBI Taxonomy" id="29808"/>
    <lineage>
        <taxon>Eukaryota</taxon>
        <taxon>Viridiplantae</taxon>
        <taxon>Streptophyta</taxon>
        <taxon>Embryophyta</taxon>
        <taxon>Tracheophyta</taxon>
        <taxon>Spermatophyta</taxon>
        <taxon>Pinopsida</taxon>
        <taxon>Pinidae</taxon>
        <taxon>Conifers II</taxon>
        <taxon>Cupressales</taxon>
        <taxon>Taxaceae</taxon>
        <taxon>Taxus</taxon>
    </lineage>
</organism>
<evidence type="ECO:0000313" key="2">
    <source>
        <dbReference type="Proteomes" id="UP000824469"/>
    </source>
</evidence>